<evidence type="ECO:0000313" key="3">
    <source>
        <dbReference type="Proteomes" id="UP000050517"/>
    </source>
</evidence>
<proteinExistence type="predicted"/>
<keyword evidence="1" id="KW-1133">Transmembrane helix</keyword>
<name>A0A0Q0YE53_9CORY</name>
<keyword evidence="1" id="KW-0472">Membrane</keyword>
<keyword evidence="3" id="KW-1185">Reference proteome</keyword>
<sequence length="57" mass="5861">MGTSLAGVLGAQYEAAIDAGPAAERAFFLTAAGVAISLGVLLILLRGWVVRKFGDVR</sequence>
<gene>
    <name evidence="2" type="ORF">Cocul_01432</name>
</gene>
<reference evidence="2 3" key="1">
    <citation type="submission" date="2015-10" db="EMBL/GenBank/DDBJ databases">
        <title>Corynebacteirum lowii and Corynebacterium oculi species nova, derived from human clinical disease and and emended description of Corynebacterium mastiditis.</title>
        <authorList>
            <person name="Bernard K."/>
            <person name="Pacheco A.L."/>
            <person name="Mcdougall C."/>
            <person name="Burtx T."/>
            <person name="Weibe D."/>
            <person name="Tyler S."/>
            <person name="Olson A.B."/>
            <person name="Cnockaert M."/>
            <person name="Eguchi H."/>
            <person name="Kuwahara T."/>
            <person name="Nakayama-Imaohji H."/>
            <person name="Boudewijins M."/>
            <person name="Van Hoecke F."/>
            <person name="Bernier A.-M."/>
            <person name="Vandamme P."/>
        </authorList>
    </citation>
    <scope>NUCLEOTIDE SEQUENCE [LARGE SCALE GENOMIC DNA]</scope>
    <source>
        <strain evidence="2 3">NML 130210</strain>
    </source>
</reference>
<dbReference type="EMBL" id="LKST01000002">
    <property type="protein sequence ID" value="KQB84624.1"/>
    <property type="molecule type" value="Genomic_DNA"/>
</dbReference>
<keyword evidence="1" id="KW-0812">Transmembrane</keyword>
<protein>
    <submittedName>
        <fullName evidence="2">Uncharacterized protein</fullName>
    </submittedName>
</protein>
<dbReference type="STRING" id="1544416.Cocul_01432"/>
<organism evidence="2 3">
    <name type="scientific">Corynebacterium oculi</name>
    <dbReference type="NCBI Taxonomy" id="1544416"/>
    <lineage>
        <taxon>Bacteria</taxon>
        <taxon>Bacillati</taxon>
        <taxon>Actinomycetota</taxon>
        <taxon>Actinomycetes</taxon>
        <taxon>Mycobacteriales</taxon>
        <taxon>Corynebacteriaceae</taxon>
        <taxon>Corynebacterium</taxon>
    </lineage>
</organism>
<comment type="caution">
    <text evidence="2">The sequence shown here is derived from an EMBL/GenBank/DDBJ whole genome shotgun (WGS) entry which is preliminary data.</text>
</comment>
<accession>A0A0Q0YE53</accession>
<dbReference type="Proteomes" id="UP000050517">
    <property type="component" value="Unassembled WGS sequence"/>
</dbReference>
<evidence type="ECO:0000313" key="2">
    <source>
        <dbReference type="EMBL" id="KQB84624.1"/>
    </source>
</evidence>
<feature type="transmembrane region" description="Helical" evidence="1">
    <location>
        <begin position="26"/>
        <end position="49"/>
    </location>
</feature>
<dbReference type="AlphaFoldDB" id="A0A0Q0YE53"/>
<evidence type="ECO:0000256" key="1">
    <source>
        <dbReference type="SAM" id="Phobius"/>
    </source>
</evidence>